<keyword evidence="1 4" id="KW-0808">Transferase</keyword>
<evidence type="ECO:0000256" key="2">
    <source>
        <dbReference type="ARBA" id="ARBA00022777"/>
    </source>
</evidence>
<evidence type="ECO:0000259" key="3">
    <source>
        <dbReference type="Pfam" id="PF00294"/>
    </source>
</evidence>
<evidence type="ECO:0000313" key="4">
    <source>
        <dbReference type="EMBL" id="MDI1493195.1"/>
    </source>
</evidence>
<dbReference type="PANTHER" id="PTHR10584:SF166">
    <property type="entry name" value="RIBOKINASE"/>
    <property type="match status" value="1"/>
</dbReference>
<comment type="caution">
    <text evidence="4">The sequence shown here is derived from an EMBL/GenBank/DDBJ whole genome shotgun (WGS) entry which is preliminary data.</text>
</comment>
<accession>A0AA43QV88</accession>
<evidence type="ECO:0000313" key="5">
    <source>
        <dbReference type="Proteomes" id="UP001161017"/>
    </source>
</evidence>
<feature type="domain" description="Carbohydrate kinase PfkB" evidence="3">
    <location>
        <begin position="150"/>
        <end position="278"/>
    </location>
</feature>
<dbReference type="Pfam" id="PF00294">
    <property type="entry name" value="PfkB"/>
    <property type="match status" value="1"/>
</dbReference>
<organism evidence="4 5">
    <name type="scientific">Ramalina farinacea</name>
    <dbReference type="NCBI Taxonomy" id="258253"/>
    <lineage>
        <taxon>Eukaryota</taxon>
        <taxon>Fungi</taxon>
        <taxon>Dikarya</taxon>
        <taxon>Ascomycota</taxon>
        <taxon>Pezizomycotina</taxon>
        <taxon>Lecanoromycetes</taxon>
        <taxon>OSLEUM clade</taxon>
        <taxon>Lecanoromycetidae</taxon>
        <taxon>Lecanorales</taxon>
        <taxon>Lecanorineae</taxon>
        <taxon>Ramalinaceae</taxon>
        <taxon>Ramalina</taxon>
    </lineage>
</organism>
<dbReference type="PANTHER" id="PTHR10584">
    <property type="entry name" value="SUGAR KINASE"/>
    <property type="match status" value="1"/>
</dbReference>
<dbReference type="Proteomes" id="UP001161017">
    <property type="component" value="Unassembled WGS sequence"/>
</dbReference>
<dbReference type="InterPro" id="IPR029056">
    <property type="entry name" value="Ribokinase-like"/>
</dbReference>
<dbReference type="AlphaFoldDB" id="A0AA43QV88"/>
<dbReference type="PRINTS" id="PR00990">
    <property type="entry name" value="RIBOKINASE"/>
</dbReference>
<protein>
    <submittedName>
        <fullName evidence="4">Ribokinase</fullName>
        <ecNumber evidence="4">2.7.1.15</ecNumber>
    </submittedName>
</protein>
<reference evidence="4" key="1">
    <citation type="journal article" date="2023" name="Genome Biol. Evol.">
        <title>First Whole Genome Sequence and Flow Cytometry Genome Size Data for the Lichen-Forming Fungus Ramalina farinacea (Ascomycota).</title>
        <authorList>
            <person name="Llewellyn T."/>
            <person name="Mian S."/>
            <person name="Hill R."/>
            <person name="Leitch I.J."/>
            <person name="Gaya E."/>
        </authorList>
    </citation>
    <scope>NUCLEOTIDE SEQUENCE</scope>
    <source>
        <strain evidence="4">LIQ254RAFAR</strain>
    </source>
</reference>
<dbReference type="InterPro" id="IPR002139">
    <property type="entry name" value="Ribo/fructo_kinase"/>
</dbReference>
<keyword evidence="2" id="KW-0418">Kinase</keyword>
<keyword evidence="5" id="KW-1185">Reference proteome</keyword>
<dbReference type="SUPFAM" id="SSF53613">
    <property type="entry name" value="Ribokinase-like"/>
    <property type="match status" value="2"/>
</dbReference>
<dbReference type="InterPro" id="IPR011611">
    <property type="entry name" value="PfkB_dom"/>
</dbReference>
<name>A0AA43QV88_9LECA</name>
<evidence type="ECO:0000256" key="1">
    <source>
        <dbReference type="ARBA" id="ARBA00022679"/>
    </source>
</evidence>
<proteinExistence type="predicted"/>
<dbReference type="Gene3D" id="3.40.1190.20">
    <property type="match status" value="2"/>
</dbReference>
<gene>
    <name evidence="4" type="primary">RBK1_2</name>
    <name evidence="4" type="ORF">OHK93_004983</name>
</gene>
<dbReference type="EMBL" id="JAPUFD010000023">
    <property type="protein sequence ID" value="MDI1493195.1"/>
    <property type="molecule type" value="Genomic_DNA"/>
</dbReference>
<sequence>MPRAIVVIGGLVTDLVTVARRASGSEGTIVPDSFNQHPGGKGANFAVACYRLSHKEPAPINDACSNTEPIPAQTAVAAPMQSAASSWEAMTAFEGDNAKSLPNRPIAVNGIPHEGNPFAVSPIQNFQPPRLLTVSLSPVTTSVDEDDMRVRMNGALGDNSLALLLRKAMKDNGEDIPHVRSVKDKSTGVGVVLVETMIQENRILINPAPTMTSNRKHDLLISQMEFRKKTVVQMLRTASENGVTTLLNPAPENALELKIYKMVSHLVVNETEAAMLADIACDGHLSEERGCRTW</sequence>
<dbReference type="GO" id="GO:0004747">
    <property type="term" value="F:ribokinase activity"/>
    <property type="evidence" value="ECO:0007669"/>
    <property type="project" value="UniProtKB-EC"/>
</dbReference>
<dbReference type="EC" id="2.7.1.15" evidence="4"/>